<reference evidence="2" key="1">
    <citation type="submission" date="2022-07" db="EMBL/GenBank/DDBJ databases">
        <title>Phylogenomic reconstructions and comparative analyses of Kickxellomycotina fungi.</title>
        <authorList>
            <person name="Reynolds N.K."/>
            <person name="Stajich J.E."/>
            <person name="Barry K."/>
            <person name="Grigoriev I.V."/>
            <person name="Crous P."/>
            <person name="Smith M.E."/>
        </authorList>
    </citation>
    <scope>NUCLEOTIDE SEQUENCE</scope>
    <source>
        <strain evidence="2">NBRC 105414</strain>
    </source>
</reference>
<dbReference type="EMBL" id="JANBUL010000316">
    <property type="protein sequence ID" value="KAJ2777037.1"/>
    <property type="molecule type" value="Genomic_DNA"/>
</dbReference>
<feature type="compositionally biased region" description="Polar residues" evidence="1">
    <location>
        <begin position="24"/>
        <end position="43"/>
    </location>
</feature>
<organism evidence="2 3">
    <name type="scientific">Coemansia javaensis</name>
    <dbReference type="NCBI Taxonomy" id="2761396"/>
    <lineage>
        <taxon>Eukaryota</taxon>
        <taxon>Fungi</taxon>
        <taxon>Fungi incertae sedis</taxon>
        <taxon>Zoopagomycota</taxon>
        <taxon>Kickxellomycotina</taxon>
        <taxon>Kickxellomycetes</taxon>
        <taxon>Kickxellales</taxon>
        <taxon>Kickxellaceae</taxon>
        <taxon>Coemansia</taxon>
    </lineage>
</organism>
<accession>A0A9W8H263</accession>
<proteinExistence type="predicted"/>
<name>A0A9W8H263_9FUNG</name>
<evidence type="ECO:0000313" key="3">
    <source>
        <dbReference type="Proteomes" id="UP001140217"/>
    </source>
</evidence>
<dbReference type="Proteomes" id="UP001140217">
    <property type="component" value="Unassembled WGS sequence"/>
</dbReference>
<sequence>MDASAVSSVPVLSRKIKALLGSASPHSSKTSTPAASQRSSVSTGDFAIRKPAKPEGRPSYEVRVLSLLSR</sequence>
<dbReference type="AlphaFoldDB" id="A0A9W8H263"/>
<evidence type="ECO:0000256" key="1">
    <source>
        <dbReference type="SAM" id="MobiDB-lite"/>
    </source>
</evidence>
<feature type="region of interest" description="Disordered" evidence="1">
    <location>
        <begin position="21"/>
        <end position="58"/>
    </location>
</feature>
<evidence type="ECO:0000313" key="2">
    <source>
        <dbReference type="EMBL" id="KAJ2777037.1"/>
    </source>
</evidence>
<protein>
    <submittedName>
        <fullName evidence="2">Uncharacterized protein</fullName>
    </submittedName>
</protein>
<gene>
    <name evidence="2" type="ORF">H4R18_005353</name>
</gene>
<keyword evidence="3" id="KW-1185">Reference proteome</keyword>
<comment type="caution">
    <text evidence="2">The sequence shown here is derived from an EMBL/GenBank/DDBJ whole genome shotgun (WGS) entry which is preliminary data.</text>
</comment>